<reference evidence="10 11" key="1">
    <citation type="submission" date="2019-08" db="EMBL/GenBank/DDBJ databases">
        <title>Whole genome of Aphis craccivora.</title>
        <authorList>
            <person name="Voronova N.V."/>
            <person name="Shulinski R.S."/>
            <person name="Bandarenka Y.V."/>
            <person name="Zhorov D.G."/>
            <person name="Warner D."/>
        </authorList>
    </citation>
    <scope>NUCLEOTIDE SEQUENCE [LARGE SCALE GENOMIC DNA]</scope>
    <source>
        <strain evidence="10">180601</strain>
        <tissue evidence="10">Whole Body</tissue>
    </source>
</reference>
<dbReference type="PROSITE" id="PS51257">
    <property type="entry name" value="PROKAR_LIPOPROTEIN"/>
    <property type="match status" value="1"/>
</dbReference>
<evidence type="ECO:0000256" key="6">
    <source>
        <dbReference type="ARBA" id="ARBA00022815"/>
    </source>
</evidence>
<sequence>MRSLLLLAVFMLCACIVVGQVNFTPTWGQGKRNAPASDECKSMDTLIYIYKLVQVKDVYNIIISMYYECDTGL</sequence>
<dbReference type="PROSITE" id="PS00256">
    <property type="entry name" value="AKH"/>
    <property type="match status" value="1"/>
</dbReference>
<evidence type="ECO:0000256" key="2">
    <source>
        <dbReference type="ARBA" id="ARBA00006145"/>
    </source>
</evidence>
<protein>
    <submittedName>
        <fullName evidence="10">Hypertrehalosaemic prohormone-like</fullName>
    </submittedName>
</protein>
<gene>
    <name evidence="10" type="ORF">FWK35_00036539</name>
</gene>
<evidence type="ECO:0000256" key="1">
    <source>
        <dbReference type="ARBA" id="ARBA00004613"/>
    </source>
</evidence>
<dbReference type="InterPro" id="IPR010475">
    <property type="entry name" value="AKH/RPCH_hormone"/>
</dbReference>
<dbReference type="GO" id="GO:0007218">
    <property type="term" value="P:neuropeptide signaling pathway"/>
    <property type="evidence" value="ECO:0007669"/>
    <property type="project" value="UniProtKB-KW"/>
</dbReference>
<evidence type="ECO:0000256" key="4">
    <source>
        <dbReference type="ARBA" id="ARBA00022702"/>
    </source>
</evidence>
<dbReference type="Proteomes" id="UP000478052">
    <property type="component" value="Unassembled WGS sequence"/>
</dbReference>
<evidence type="ECO:0000256" key="3">
    <source>
        <dbReference type="ARBA" id="ARBA00022525"/>
    </source>
</evidence>
<keyword evidence="4" id="KW-0372">Hormone</keyword>
<evidence type="ECO:0000256" key="5">
    <source>
        <dbReference type="ARBA" id="ARBA00022729"/>
    </source>
</evidence>
<feature type="signal peptide" evidence="9">
    <location>
        <begin position="1"/>
        <end position="19"/>
    </location>
</feature>
<feature type="chain" id="PRO_5026151340" evidence="9">
    <location>
        <begin position="20"/>
        <end position="73"/>
    </location>
</feature>
<keyword evidence="11" id="KW-1185">Reference proteome</keyword>
<dbReference type="EMBL" id="VUJU01003297">
    <property type="protein sequence ID" value="KAF0758447.1"/>
    <property type="molecule type" value="Genomic_DNA"/>
</dbReference>
<evidence type="ECO:0000313" key="11">
    <source>
        <dbReference type="Proteomes" id="UP000478052"/>
    </source>
</evidence>
<proteinExistence type="inferred from homology"/>
<keyword evidence="6" id="KW-0027">Amidation</keyword>
<organism evidence="10 11">
    <name type="scientific">Aphis craccivora</name>
    <name type="common">Cowpea aphid</name>
    <dbReference type="NCBI Taxonomy" id="307492"/>
    <lineage>
        <taxon>Eukaryota</taxon>
        <taxon>Metazoa</taxon>
        <taxon>Ecdysozoa</taxon>
        <taxon>Arthropoda</taxon>
        <taxon>Hexapoda</taxon>
        <taxon>Insecta</taxon>
        <taxon>Pterygota</taxon>
        <taxon>Neoptera</taxon>
        <taxon>Paraneoptera</taxon>
        <taxon>Hemiptera</taxon>
        <taxon>Sternorrhyncha</taxon>
        <taxon>Aphidomorpha</taxon>
        <taxon>Aphidoidea</taxon>
        <taxon>Aphididae</taxon>
        <taxon>Aphidini</taxon>
        <taxon>Aphis</taxon>
        <taxon>Aphis</taxon>
    </lineage>
</organism>
<evidence type="ECO:0000256" key="9">
    <source>
        <dbReference type="SAM" id="SignalP"/>
    </source>
</evidence>
<dbReference type="GO" id="GO:0005179">
    <property type="term" value="F:hormone activity"/>
    <property type="evidence" value="ECO:0007669"/>
    <property type="project" value="UniProtKB-KW"/>
</dbReference>
<keyword evidence="7" id="KW-0873">Pyrrolidone carboxylic acid</keyword>
<accession>A0A6G0YME0</accession>
<comment type="similarity">
    <text evidence="2">Belongs to the AKH/HRTH/RPCH family.</text>
</comment>
<dbReference type="AlphaFoldDB" id="A0A6G0YME0"/>
<keyword evidence="5 9" id="KW-0732">Signal</keyword>
<comment type="caution">
    <text evidence="10">The sequence shown here is derived from an EMBL/GenBank/DDBJ whole genome shotgun (WGS) entry which is preliminary data.</text>
</comment>
<evidence type="ECO:0000256" key="8">
    <source>
        <dbReference type="ARBA" id="ARBA00023320"/>
    </source>
</evidence>
<comment type="subcellular location">
    <subcellularLocation>
        <location evidence="1">Secreted</location>
    </subcellularLocation>
</comment>
<evidence type="ECO:0000313" key="10">
    <source>
        <dbReference type="EMBL" id="KAF0758447.1"/>
    </source>
</evidence>
<dbReference type="OrthoDB" id="6159864at2759"/>
<keyword evidence="8" id="KW-0527">Neuropeptide</keyword>
<keyword evidence="3" id="KW-0964">Secreted</keyword>
<dbReference type="GO" id="GO:0005576">
    <property type="term" value="C:extracellular region"/>
    <property type="evidence" value="ECO:0007669"/>
    <property type="project" value="UniProtKB-SubCell"/>
</dbReference>
<name>A0A6G0YME0_APHCR</name>
<dbReference type="InterPro" id="IPR002047">
    <property type="entry name" value="Adipokinetic_hormone_CS"/>
</dbReference>
<dbReference type="Pfam" id="PF06377">
    <property type="entry name" value="Adipokin_hormo"/>
    <property type="match status" value="1"/>
</dbReference>
<evidence type="ECO:0000256" key="7">
    <source>
        <dbReference type="ARBA" id="ARBA00023283"/>
    </source>
</evidence>